<dbReference type="Pfam" id="PF04545">
    <property type="entry name" value="Sigma70_r4"/>
    <property type="match status" value="1"/>
</dbReference>
<dbReference type="GO" id="GO:0003899">
    <property type="term" value="F:DNA-directed RNA polymerase activity"/>
    <property type="evidence" value="ECO:0007669"/>
    <property type="project" value="InterPro"/>
</dbReference>
<keyword evidence="6" id="KW-0969">Cilium</keyword>
<organism evidence="6">
    <name type="scientific">hydrothermal vent metagenome</name>
    <dbReference type="NCBI Taxonomy" id="652676"/>
    <lineage>
        <taxon>unclassified sequences</taxon>
        <taxon>metagenomes</taxon>
        <taxon>ecological metagenomes</taxon>
    </lineage>
</organism>
<keyword evidence="3" id="KW-0238">DNA-binding</keyword>
<dbReference type="AlphaFoldDB" id="A0A3B0V5Y8"/>
<dbReference type="NCBIfam" id="TIGR02479">
    <property type="entry name" value="FliA_WhiG"/>
    <property type="match status" value="1"/>
</dbReference>
<dbReference type="InterPro" id="IPR013325">
    <property type="entry name" value="RNA_pol_sigma_r2"/>
</dbReference>
<dbReference type="Pfam" id="PF04542">
    <property type="entry name" value="Sigma70_r2"/>
    <property type="match status" value="1"/>
</dbReference>
<dbReference type="InterPro" id="IPR007624">
    <property type="entry name" value="RNA_pol_sigma70_r3"/>
</dbReference>
<dbReference type="InterPro" id="IPR013324">
    <property type="entry name" value="RNA_pol_sigma_r3/r4-like"/>
</dbReference>
<name>A0A3B0V5Y8_9ZZZZ</name>
<keyword evidence="2" id="KW-0731">Sigma factor</keyword>
<dbReference type="NCBIfam" id="TIGR02937">
    <property type="entry name" value="sigma70-ECF"/>
    <property type="match status" value="1"/>
</dbReference>
<protein>
    <submittedName>
        <fullName evidence="6">RNA polymerase sigma factor for flagellar operon</fullName>
    </submittedName>
</protein>
<accession>A0A3B0V5Y8</accession>
<keyword evidence="6" id="KW-0282">Flagellum</keyword>
<dbReference type="SUPFAM" id="SSF88946">
    <property type="entry name" value="Sigma2 domain of RNA polymerase sigma factors"/>
    <property type="match status" value="1"/>
</dbReference>
<keyword evidence="1" id="KW-0805">Transcription regulation</keyword>
<dbReference type="InterPro" id="IPR014284">
    <property type="entry name" value="RNA_pol_sigma-70_dom"/>
</dbReference>
<dbReference type="PIRSF" id="PIRSF000770">
    <property type="entry name" value="RNA_pol_sigma-SigE/K"/>
    <property type="match status" value="1"/>
</dbReference>
<dbReference type="PANTHER" id="PTHR30385:SF7">
    <property type="entry name" value="RNA POLYMERASE SIGMA FACTOR FLIA"/>
    <property type="match status" value="1"/>
</dbReference>
<dbReference type="Gene3D" id="1.10.1740.10">
    <property type="match status" value="1"/>
</dbReference>
<dbReference type="PRINTS" id="PR00046">
    <property type="entry name" value="SIGMA70FCT"/>
</dbReference>
<keyword evidence="6" id="KW-0966">Cell projection</keyword>
<feature type="domain" description="RNA polymerase sigma-70" evidence="5">
    <location>
        <begin position="59"/>
        <end position="72"/>
    </location>
</feature>
<dbReference type="GO" id="GO:0003677">
    <property type="term" value="F:DNA binding"/>
    <property type="evidence" value="ECO:0007669"/>
    <property type="project" value="UniProtKB-KW"/>
</dbReference>
<dbReference type="EMBL" id="UOEX01000169">
    <property type="protein sequence ID" value="VAW36320.1"/>
    <property type="molecule type" value="Genomic_DNA"/>
</dbReference>
<gene>
    <name evidence="6" type="ORF">MNBD_DELTA03-977</name>
</gene>
<dbReference type="CDD" id="cd06171">
    <property type="entry name" value="Sigma70_r4"/>
    <property type="match status" value="1"/>
</dbReference>
<dbReference type="Gene3D" id="1.20.140.160">
    <property type="match status" value="1"/>
</dbReference>
<evidence type="ECO:0000259" key="5">
    <source>
        <dbReference type="PROSITE" id="PS00715"/>
    </source>
</evidence>
<dbReference type="InterPro" id="IPR007627">
    <property type="entry name" value="RNA_pol_sigma70_r2"/>
</dbReference>
<dbReference type="InterPro" id="IPR000943">
    <property type="entry name" value="RNA_pol_sigma70"/>
</dbReference>
<dbReference type="InterPro" id="IPR007630">
    <property type="entry name" value="RNA_pol_sigma70_r4"/>
</dbReference>
<dbReference type="Pfam" id="PF04539">
    <property type="entry name" value="Sigma70_r3"/>
    <property type="match status" value="1"/>
</dbReference>
<evidence type="ECO:0000313" key="6">
    <source>
        <dbReference type="EMBL" id="VAW36320.1"/>
    </source>
</evidence>
<evidence type="ECO:0000256" key="2">
    <source>
        <dbReference type="ARBA" id="ARBA00023082"/>
    </source>
</evidence>
<dbReference type="InterPro" id="IPR012845">
    <property type="entry name" value="RNA_pol_sigma_FliA_WhiG"/>
</dbReference>
<evidence type="ECO:0000256" key="3">
    <source>
        <dbReference type="ARBA" id="ARBA00023125"/>
    </source>
</evidence>
<dbReference type="GO" id="GO:0006352">
    <property type="term" value="P:DNA-templated transcription initiation"/>
    <property type="evidence" value="ECO:0007669"/>
    <property type="project" value="InterPro"/>
</dbReference>
<reference evidence="6" key="1">
    <citation type="submission" date="2018-06" db="EMBL/GenBank/DDBJ databases">
        <authorList>
            <person name="Zhirakovskaya E."/>
        </authorList>
    </citation>
    <scope>NUCLEOTIDE SEQUENCE</scope>
</reference>
<dbReference type="PROSITE" id="PS00715">
    <property type="entry name" value="SIGMA70_1"/>
    <property type="match status" value="1"/>
</dbReference>
<dbReference type="SUPFAM" id="SSF88659">
    <property type="entry name" value="Sigma3 and sigma4 domains of RNA polymerase sigma factors"/>
    <property type="match status" value="2"/>
</dbReference>
<dbReference type="GO" id="GO:0016987">
    <property type="term" value="F:sigma factor activity"/>
    <property type="evidence" value="ECO:0007669"/>
    <property type="project" value="UniProtKB-KW"/>
</dbReference>
<sequence length="261" mass="29476">MNRAKTQKFKDYTQVYFQGAGGRISPEKRHELILIYTPLIKFIASRLASRLPAQVALDDLISSGIIGLIDAIDKFDISKKVQFKTYAEFRIKGAMLDELRSLDWVPRSIRDKITAIEAVYSKLEKKLGRPATDGEMSQAMDLSLEEFQKLLDETKGVTFMDIDLLKKRGSNLNPSGLAEIFHNTDSDPYSAISLSQIRELLAAAIANLPHNEKLTVSLYYFEELTMKEIGLVLGYTESRISQMHSKAVLRLRSKLQKVLSS</sequence>
<dbReference type="NCBIfam" id="NF005413">
    <property type="entry name" value="PRK06986.1"/>
    <property type="match status" value="1"/>
</dbReference>
<evidence type="ECO:0000256" key="4">
    <source>
        <dbReference type="ARBA" id="ARBA00023163"/>
    </source>
</evidence>
<evidence type="ECO:0000256" key="1">
    <source>
        <dbReference type="ARBA" id="ARBA00023015"/>
    </source>
</evidence>
<dbReference type="PANTHER" id="PTHR30385">
    <property type="entry name" value="SIGMA FACTOR F FLAGELLAR"/>
    <property type="match status" value="1"/>
</dbReference>
<keyword evidence="4" id="KW-0804">Transcription</keyword>
<proteinExistence type="predicted"/>